<feature type="chain" id="PRO_5043829658" evidence="2">
    <location>
        <begin position="23"/>
        <end position="1425"/>
    </location>
</feature>
<keyword evidence="2" id="KW-0732">Signal</keyword>
<comment type="caution">
    <text evidence="3">The sequence shown here is derived from an EMBL/GenBank/DDBJ whole genome shotgun (WGS) entry which is preliminary data.</text>
</comment>
<protein>
    <submittedName>
        <fullName evidence="3">Uncharacterized protein</fullName>
    </submittedName>
</protein>
<gene>
    <name evidence="3" type="ORF">BSTOLATCC_MIC7639</name>
</gene>
<dbReference type="EMBL" id="CAJZBQ010000009">
    <property type="protein sequence ID" value="CAG9312847.1"/>
    <property type="molecule type" value="Genomic_DNA"/>
</dbReference>
<evidence type="ECO:0000256" key="2">
    <source>
        <dbReference type="SAM" id="SignalP"/>
    </source>
</evidence>
<keyword evidence="4" id="KW-1185">Reference proteome</keyword>
<keyword evidence="1" id="KW-0472">Membrane</keyword>
<accession>A0AAU9II58</accession>
<feature type="transmembrane region" description="Helical" evidence="1">
    <location>
        <begin position="1371"/>
        <end position="1393"/>
    </location>
</feature>
<name>A0AAU9II58_9CILI</name>
<keyword evidence="1" id="KW-1133">Transmembrane helix</keyword>
<keyword evidence="1" id="KW-0812">Transmembrane</keyword>
<feature type="signal peptide" evidence="2">
    <location>
        <begin position="1"/>
        <end position="22"/>
    </location>
</feature>
<evidence type="ECO:0000256" key="1">
    <source>
        <dbReference type="SAM" id="Phobius"/>
    </source>
</evidence>
<dbReference type="Proteomes" id="UP001162131">
    <property type="component" value="Unassembled WGS sequence"/>
</dbReference>
<sequence length="1425" mass="165159">MLVRYLFLFPAVLSIMIQRELGSIYLTEGESYELYLSDYFSGNNLSFAISDSNMTAGSAILENKCEFEILAFLPFQNSSWNETWAHSSLKPLISWRPIPESYEIIIWYNLKYIVFYNFSSERGEIEMFWNGFIDTGENIEYSQIEDIKIYSSNYGQISYALIWAKQQENTLIWRNNFYYMNLLNLSALENPKWVNFSEATYASNIILAHGEISNIISIYLEFSSSPSAIYLYNITNIEEPILNQVISKYYGVLISKLSVASMYINSIYLYILDTNFGLINYIMSGSRDIFFKENEWAYYGYVGTLSSMWEYSFDFLGVISSSGVLFFKNPLQRSFIGFLEGKGMNWENGCLQITENYYFVQSSNGILSVGLSWVEPLQILYKIDISHLVGESFQATGQWGFLINDGIFYLRFDMDGLRIYKAYLEEWSLKIWGNSTYYVQITAKSQNDDIISSTLYVNSIPQNSQEIFQIDMYRPVSISPIELIADGQNGTYFYIALNDYFSGPNLEFTIVDLPDLNTASFEIIAMNKLKLYQNVSLSSNITNFLISGANIVYFYDNKVMADTSYGPITINVTNPIKFLWSRGYVIYSKPSQNSFLIISYFYSSGITQTFPSEIDCIFFLCDYSYLICANSHQIDVYYNNETSEYVYIASLTGEQFEKGSSWNITDLEISSSIYSMLYIYIIDSDLGAAIVDLFSIIKTTEPYNYYGKVSGAKNVINTGSEICFVFENFIEIYGYSLEYWKTILTNIYEPIVGTYGESNMIYLITSSALYIFNSDQPSHNSLFYTLPISNPSLLSFGLFDWGDMRIANFNPDKHYAEIYISSCPNKESNVGCSLYYTFYMHIGNSKYLKDFSLQTSISIAAFNKENLLKETFPINLVINGNFPWYQEENWENHKNIPYNERYELDLSKFFEGQNILMTLSVNGNYSFNETVENWPAVIPQRTELLGKYDLNKHNGISSHIIIPNTEIAVILSFSEFFIIDATGLTNKAVALNLTEISNINDLKCYFMDVFPHTQNNLTLLITSCIYRIPEAIEYKNTTTYTSEFAYAIILWELDYINFEIIKCRLFNTYSDHNYLKVAPLDAHSFEILAFYTYGSTLNYINNIYRYSGRWKINDISISQCEVINYFSLGLNSFYAILAEFIVKDSETVYWYIIDNQYGIRIIQTTKTSTSILVGGLYIELNYYFLNFGLWGDTLYIYSEGWMKSFKLRSYTRLEEDLNYGAYELPESDYLFVLNNIVSSKDNRYIACPAWRSDLGLLIRIWDTKAKNSSNIISEIYASEINTLLYPVSMQFIGNSILTFYISHRNEYRSYKINENYLIFPKMSKEEYSEMTNLWGTNSFYLYVIAENANGEVASKYLYFNREVRGKKSDNYWWIWVLVSIAIVACIIGGGLYIRKLLKAHRRRSLELILMREIHNKEGLQDTELN</sequence>
<evidence type="ECO:0000313" key="4">
    <source>
        <dbReference type="Proteomes" id="UP001162131"/>
    </source>
</evidence>
<proteinExistence type="predicted"/>
<reference evidence="3" key="1">
    <citation type="submission" date="2021-09" db="EMBL/GenBank/DDBJ databases">
        <authorList>
            <consortium name="AG Swart"/>
            <person name="Singh M."/>
            <person name="Singh A."/>
            <person name="Seah K."/>
            <person name="Emmerich C."/>
        </authorList>
    </citation>
    <scope>NUCLEOTIDE SEQUENCE</scope>
    <source>
        <strain evidence="3">ATCC30299</strain>
    </source>
</reference>
<evidence type="ECO:0000313" key="3">
    <source>
        <dbReference type="EMBL" id="CAG9312847.1"/>
    </source>
</evidence>
<organism evidence="3 4">
    <name type="scientific">Blepharisma stoltei</name>
    <dbReference type="NCBI Taxonomy" id="1481888"/>
    <lineage>
        <taxon>Eukaryota</taxon>
        <taxon>Sar</taxon>
        <taxon>Alveolata</taxon>
        <taxon>Ciliophora</taxon>
        <taxon>Postciliodesmatophora</taxon>
        <taxon>Heterotrichea</taxon>
        <taxon>Heterotrichida</taxon>
        <taxon>Blepharismidae</taxon>
        <taxon>Blepharisma</taxon>
    </lineage>
</organism>